<dbReference type="GO" id="GO:0005886">
    <property type="term" value="C:plasma membrane"/>
    <property type="evidence" value="ECO:0007669"/>
    <property type="project" value="TreeGrafter"/>
</dbReference>
<sequence>MASMLRNLLVVAMAAAISELAMAANHDVGGPNGSWDLTTNYAQWAAGKTFRVGDTLTFKYASGQHDVLEVSSSAYSSCSASNPISTGTGGSIVITLKTAGKKYFICGIPGHCASGMKVAIDVVASSSSPAPRRSPAAAPSTSPISPAAPAPGSASVAPAPEFSFSTPSFRTSTELAPAPNTAAKKVAVGFGLGSMMMMVLLAL</sequence>
<keyword evidence="3" id="KW-0325">Glycoprotein</keyword>
<evidence type="ECO:0000313" key="7">
    <source>
        <dbReference type="EMBL" id="WOK96452.1"/>
    </source>
</evidence>
<dbReference type="PROSITE" id="PS00196">
    <property type="entry name" value="COPPER_BLUE"/>
    <property type="match status" value="1"/>
</dbReference>
<dbReference type="PROSITE" id="PS51485">
    <property type="entry name" value="PHYTOCYANIN"/>
    <property type="match status" value="1"/>
</dbReference>
<accession>A0AAQ3JWP3</accession>
<dbReference type="CDD" id="cd04216">
    <property type="entry name" value="Phytocyanin"/>
    <property type="match status" value="1"/>
</dbReference>
<keyword evidence="1" id="KW-0479">Metal-binding</keyword>
<dbReference type="InterPro" id="IPR028871">
    <property type="entry name" value="BlueCu_1_BS"/>
</dbReference>
<dbReference type="GO" id="GO:0009055">
    <property type="term" value="F:electron transfer activity"/>
    <property type="evidence" value="ECO:0007669"/>
    <property type="project" value="InterPro"/>
</dbReference>
<keyword evidence="5" id="KW-0732">Signal</keyword>
<dbReference type="AlphaFoldDB" id="A0AAQ3JWP3"/>
<dbReference type="Proteomes" id="UP001327560">
    <property type="component" value="Chromosome 2"/>
</dbReference>
<protein>
    <recommendedName>
        <fullName evidence="6">Phytocyanin domain-containing protein</fullName>
    </recommendedName>
</protein>
<dbReference type="InterPro" id="IPR003245">
    <property type="entry name" value="Phytocyanin_dom"/>
</dbReference>
<feature type="chain" id="PRO_5043021187" description="Phytocyanin domain-containing protein" evidence="5">
    <location>
        <begin position="24"/>
        <end position="203"/>
    </location>
</feature>
<keyword evidence="2" id="KW-0186">Copper</keyword>
<dbReference type="InterPro" id="IPR039391">
    <property type="entry name" value="Phytocyanin-like"/>
</dbReference>
<dbReference type="SUPFAM" id="SSF49503">
    <property type="entry name" value="Cupredoxins"/>
    <property type="match status" value="1"/>
</dbReference>
<name>A0AAQ3JWP3_9LILI</name>
<evidence type="ECO:0000256" key="4">
    <source>
        <dbReference type="SAM" id="MobiDB-lite"/>
    </source>
</evidence>
<feature type="region of interest" description="Disordered" evidence="4">
    <location>
        <begin position="129"/>
        <end position="154"/>
    </location>
</feature>
<dbReference type="InterPro" id="IPR008972">
    <property type="entry name" value="Cupredoxin"/>
</dbReference>
<gene>
    <name evidence="7" type="ORF">Cni_G05159</name>
</gene>
<proteinExistence type="predicted"/>
<organism evidence="7 8">
    <name type="scientific">Canna indica</name>
    <name type="common">Indian-shot</name>
    <dbReference type="NCBI Taxonomy" id="4628"/>
    <lineage>
        <taxon>Eukaryota</taxon>
        <taxon>Viridiplantae</taxon>
        <taxon>Streptophyta</taxon>
        <taxon>Embryophyta</taxon>
        <taxon>Tracheophyta</taxon>
        <taxon>Spermatophyta</taxon>
        <taxon>Magnoliopsida</taxon>
        <taxon>Liliopsida</taxon>
        <taxon>Zingiberales</taxon>
        <taxon>Cannaceae</taxon>
        <taxon>Canna</taxon>
    </lineage>
</organism>
<evidence type="ECO:0000256" key="5">
    <source>
        <dbReference type="SAM" id="SignalP"/>
    </source>
</evidence>
<dbReference type="PANTHER" id="PTHR33021:SF499">
    <property type="entry name" value="OS12G0150500 PROTEIN"/>
    <property type="match status" value="1"/>
</dbReference>
<feature type="domain" description="Phytocyanin" evidence="6">
    <location>
        <begin position="24"/>
        <end position="124"/>
    </location>
</feature>
<dbReference type="PANTHER" id="PTHR33021">
    <property type="entry name" value="BLUE COPPER PROTEIN"/>
    <property type="match status" value="1"/>
</dbReference>
<reference evidence="7 8" key="1">
    <citation type="submission" date="2023-10" db="EMBL/GenBank/DDBJ databases">
        <title>Chromosome-scale genome assembly provides insights into flower coloration mechanisms of Canna indica.</title>
        <authorList>
            <person name="Li C."/>
        </authorList>
    </citation>
    <scope>NUCLEOTIDE SEQUENCE [LARGE SCALE GENOMIC DNA]</scope>
    <source>
        <tissue evidence="7">Flower</tissue>
    </source>
</reference>
<dbReference type="EMBL" id="CP136891">
    <property type="protein sequence ID" value="WOK96452.1"/>
    <property type="molecule type" value="Genomic_DNA"/>
</dbReference>
<evidence type="ECO:0000313" key="8">
    <source>
        <dbReference type="Proteomes" id="UP001327560"/>
    </source>
</evidence>
<evidence type="ECO:0000256" key="2">
    <source>
        <dbReference type="ARBA" id="ARBA00023008"/>
    </source>
</evidence>
<evidence type="ECO:0000256" key="3">
    <source>
        <dbReference type="ARBA" id="ARBA00023180"/>
    </source>
</evidence>
<evidence type="ECO:0000259" key="6">
    <source>
        <dbReference type="PROSITE" id="PS51485"/>
    </source>
</evidence>
<feature type="signal peptide" evidence="5">
    <location>
        <begin position="1"/>
        <end position="23"/>
    </location>
</feature>
<dbReference type="Pfam" id="PF02298">
    <property type="entry name" value="Cu_bind_like"/>
    <property type="match status" value="1"/>
</dbReference>
<evidence type="ECO:0000256" key="1">
    <source>
        <dbReference type="ARBA" id="ARBA00022723"/>
    </source>
</evidence>
<dbReference type="GO" id="GO:0046872">
    <property type="term" value="F:metal ion binding"/>
    <property type="evidence" value="ECO:0007669"/>
    <property type="project" value="UniProtKB-KW"/>
</dbReference>
<keyword evidence="8" id="KW-1185">Reference proteome</keyword>
<dbReference type="FunFam" id="2.60.40.420:FF:000003">
    <property type="entry name" value="Blue copper"/>
    <property type="match status" value="1"/>
</dbReference>
<dbReference type="Gene3D" id="2.60.40.420">
    <property type="entry name" value="Cupredoxins - blue copper proteins"/>
    <property type="match status" value="1"/>
</dbReference>